<dbReference type="Gene3D" id="2.40.50.140">
    <property type="entry name" value="Nucleic acid-binding proteins"/>
    <property type="match status" value="1"/>
</dbReference>
<reference evidence="4 5" key="1">
    <citation type="submission" date="2014-03" db="EMBL/GenBank/DDBJ databases">
        <title>Lactobacillus delbrueckii subsp. bulgaricus Group b Phages.</title>
        <authorList>
            <person name="Casey E.D."/>
            <person name="Mahony J."/>
            <person name="O'Connell-Motherway M."/>
            <person name="Bottacini F."/>
            <person name="Cornelissen A."/>
            <person name="Neve H."/>
            <person name="Heller K."/>
            <person name="Noben J.-P."/>
            <person name="Dal Bello F."/>
            <person name="van Sinderen D."/>
        </authorList>
    </citation>
    <scope>NUCLEOTIDE SEQUENCE [LARGE SCALE GENOMIC DNA]</scope>
</reference>
<dbReference type="PANTHER" id="PTHR10302:SF27">
    <property type="entry name" value="SINGLE-STRANDED DNA-BINDING PROTEIN"/>
    <property type="match status" value="1"/>
</dbReference>
<evidence type="ECO:0000256" key="1">
    <source>
        <dbReference type="ARBA" id="ARBA00023125"/>
    </source>
</evidence>
<dbReference type="GO" id="GO:0003697">
    <property type="term" value="F:single-stranded DNA binding"/>
    <property type="evidence" value="ECO:0007669"/>
    <property type="project" value="InterPro"/>
</dbReference>
<dbReference type="SUPFAM" id="SSF50249">
    <property type="entry name" value="Nucleic acid-binding proteins"/>
    <property type="match status" value="1"/>
</dbReference>
<feature type="region of interest" description="Disordered" evidence="3">
    <location>
        <begin position="103"/>
        <end position="153"/>
    </location>
</feature>
<dbReference type="PIRSF" id="PIRSF002070">
    <property type="entry name" value="SSB"/>
    <property type="match status" value="1"/>
</dbReference>
<evidence type="ECO:0000256" key="3">
    <source>
        <dbReference type="SAM" id="MobiDB-lite"/>
    </source>
</evidence>
<dbReference type="PROSITE" id="PS50935">
    <property type="entry name" value="SSB"/>
    <property type="match status" value="1"/>
</dbReference>
<dbReference type="KEGG" id="vg:22112913"/>
<dbReference type="EMBL" id="KJ564036">
    <property type="protein sequence ID" value="AIF54352.1"/>
    <property type="molecule type" value="Genomic_DNA"/>
</dbReference>
<proteinExistence type="inferred from homology"/>
<sequence>MSINSVVLTGRLTKDVDLRATNSGKNVARFTLAVDRNFKSEQQADFFTVSVWGKQAENTAKYCHKGSLVGVRGHLRSGSYDKNGQKVYFVDIEADSVQFLDTRNNSQDAPQSENLGAQSDFGFQSGQTYHSGADNSQSTFNSFGGTSQNDYPF</sequence>
<dbReference type="CDD" id="cd04496">
    <property type="entry name" value="SSB_OBF"/>
    <property type="match status" value="1"/>
</dbReference>
<dbReference type="InterPro" id="IPR011344">
    <property type="entry name" value="ssDNA-bd"/>
</dbReference>
<dbReference type="RefSeq" id="YP_009097907.1">
    <property type="nucleotide sequence ID" value="NC_025415.1"/>
</dbReference>
<dbReference type="InterPro" id="IPR012340">
    <property type="entry name" value="NA-bd_OB-fold"/>
</dbReference>
<evidence type="ECO:0000313" key="4">
    <source>
        <dbReference type="EMBL" id="AIF54352.1"/>
    </source>
</evidence>
<dbReference type="Pfam" id="PF00436">
    <property type="entry name" value="SSB"/>
    <property type="match status" value="1"/>
</dbReference>
<protein>
    <recommendedName>
        <fullName evidence="2">Single-stranded DNA-binding protein</fullName>
    </recommendedName>
</protein>
<dbReference type="NCBIfam" id="TIGR00621">
    <property type="entry name" value="ssb"/>
    <property type="match status" value="1"/>
</dbReference>
<keyword evidence="1 2" id="KW-0238">DNA-binding</keyword>
<evidence type="ECO:0000256" key="2">
    <source>
        <dbReference type="PIRNR" id="PIRNR002070"/>
    </source>
</evidence>
<dbReference type="PANTHER" id="PTHR10302">
    <property type="entry name" value="SINGLE-STRANDED DNA-BINDING PROTEIN"/>
    <property type="match status" value="1"/>
</dbReference>
<accession>A0A075KL11</accession>
<organism evidence="4 5">
    <name type="scientific">Lactobacillus phage Ld25A</name>
    <dbReference type="NCBI Taxonomy" id="1500734"/>
    <lineage>
        <taxon>Viruses</taxon>
        <taxon>Duplodnaviria</taxon>
        <taxon>Heunggongvirae</taxon>
        <taxon>Uroviricota</taxon>
        <taxon>Caudoviricetes</taxon>
        <taxon>Cequinquevirus</taxon>
        <taxon>Cequinquevirus Ld25A</taxon>
    </lineage>
</organism>
<evidence type="ECO:0000313" key="5">
    <source>
        <dbReference type="Proteomes" id="UP000028565"/>
    </source>
</evidence>
<keyword evidence="5" id="KW-1185">Reference proteome</keyword>
<dbReference type="GO" id="GO:0009295">
    <property type="term" value="C:nucleoid"/>
    <property type="evidence" value="ECO:0007669"/>
    <property type="project" value="TreeGrafter"/>
</dbReference>
<dbReference type="InterPro" id="IPR000424">
    <property type="entry name" value="Primosome_PriB/ssb"/>
</dbReference>
<dbReference type="HAMAP" id="MF_00984">
    <property type="entry name" value="SSB"/>
    <property type="match status" value="1"/>
</dbReference>
<dbReference type="GeneID" id="22112913"/>
<dbReference type="GO" id="GO:0006260">
    <property type="term" value="P:DNA replication"/>
    <property type="evidence" value="ECO:0007669"/>
    <property type="project" value="InterPro"/>
</dbReference>
<dbReference type="Proteomes" id="UP000028565">
    <property type="component" value="Segment"/>
</dbReference>
<gene>
    <name evidence="4" type="ORF">LDB25A_028</name>
</gene>
<name>A0A075KL11_9CAUD</name>
<dbReference type="OrthoDB" id="15239at10239"/>